<dbReference type="RefSeq" id="WP_111160660.1">
    <property type="nucleotide sequence ID" value="NZ_PCDP01000035.1"/>
</dbReference>
<evidence type="ECO:0000313" key="2">
    <source>
        <dbReference type="EMBL" id="PZM13809.1"/>
    </source>
</evidence>
<keyword evidence="1" id="KW-1277">Toxin-antitoxin system</keyword>
<name>A0A2W4CLY9_9HYPH</name>
<sequence>MRLTIQPAARADVLKQMQHYSEVGREDVAERFFNGIRQSIDEMMLSPNAGSPRQFDSAVLAGMRSWPIKGFDAVRIYYLANQDVVTIVRILHGRRDVEGIFDSHDEDL</sequence>
<dbReference type="Gene3D" id="3.30.2310.20">
    <property type="entry name" value="RelE-like"/>
    <property type="match status" value="1"/>
</dbReference>
<evidence type="ECO:0000256" key="1">
    <source>
        <dbReference type="ARBA" id="ARBA00022649"/>
    </source>
</evidence>
<dbReference type="OrthoDB" id="8369899at2"/>
<proteinExistence type="predicted"/>
<evidence type="ECO:0008006" key="4">
    <source>
        <dbReference type="Google" id="ProtNLM"/>
    </source>
</evidence>
<dbReference type="EMBL" id="PCDP01000035">
    <property type="protein sequence ID" value="PZM13809.1"/>
    <property type="molecule type" value="Genomic_DNA"/>
</dbReference>
<dbReference type="Proteomes" id="UP000248925">
    <property type="component" value="Unassembled WGS sequence"/>
</dbReference>
<protein>
    <recommendedName>
        <fullName evidence="4">Plasmid stabilization protein</fullName>
    </recommendedName>
</protein>
<reference evidence="2 3" key="1">
    <citation type="journal article" date="2018" name="Sci. Rep.">
        <title>Rhizobium tumorigenes sp. nov., a novel plant tumorigenic bacterium isolated from cane gall tumors on thornless blackberry.</title>
        <authorList>
            <person name="Kuzmanovi N."/>
            <person name="Smalla K."/>
            <person name="Gronow S."/>
            <person name="PuBawska J."/>
        </authorList>
    </citation>
    <scope>NUCLEOTIDE SEQUENCE [LARGE SCALE GENOMIC DNA]</scope>
    <source>
        <strain evidence="2 3">CCBAU 85046</strain>
    </source>
</reference>
<keyword evidence="3" id="KW-1185">Reference proteome</keyword>
<dbReference type="Pfam" id="PF05016">
    <property type="entry name" value="ParE_toxin"/>
    <property type="match status" value="1"/>
</dbReference>
<dbReference type="InterPro" id="IPR007712">
    <property type="entry name" value="RelE/ParE_toxin"/>
</dbReference>
<gene>
    <name evidence="2" type="ORF">CPY51_13130</name>
</gene>
<dbReference type="AlphaFoldDB" id="A0A2W4CLY9"/>
<organism evidence="2 3">
    <name type="scientific">Rhizobium tubonense</name>
    <dbReference type="NCBI Taxonomy" id="484088"/>
    <lineage>
        <taxon>Bacteria</taxon>
        <taxon>Pseudomonadati</taxon>
        <taxon>Pseudomonadota</taxon>
        <taxon>Alphaproteobacteria</taxon>
        <taxon>Hyphomicrobiales</taxon>
        <taxon>Rhizobiaceae</taxon>
        <taxon>Rhizobium/Agrobacterium group</taxon>
        <taxon>Rhizobium</taxon>
    </lineage>
</organism>
<comment type="caution">
    <text evidence="2">The sequence shown here is derived from an EMBL/GenBank/DDBJ whole genome shotgun (WGS) entry which is preliminary data.</text>
</comment>
<accession>A0A2W4CLY9</accession>
<dbReference type="InterPro" id="IPR035093">
    <property type="entry name" value="RelE/ParE_toxin_dom_sf"/>
</dbReference>
<evidence type="ECO:0000313" key="3">
    <source>
        <dbReference type="Proteomes" id="UP000248925"/>
    </source>
</evidence>